<evidence type="ECO:0000256" key="10">
    <source>
        <dbReference type="SAM" id="Phobius"/>
    </source>
</evidence>
<evidence type="ECO:0000256" key="8">
    <source>
        <dbReference type="ARBA" id="ARBA00022989"/>
    </source>
</evidence>
<dbReference type="Proteomes" id="UP001370490">
    <property type="component" value="Unassembled WGS sequence"/>
</dbReference>
<comment type="pathway">
    <text evidence="3">Protein modification; protein ubiquitination.</text>
</comment>
<dbReference type="AlphaFoldDB" id="A0AAN8UB73"/>
<evidence type="ECO:0000313" key="13">
    <source>
        <dbReference type="EMBL" id="KAK6912140.1"/>
    </source>
</evidence>
<feature type="domain" description="DUF2921" evidence="12">
    <location>
        <begin position="102"/>
        <end position="298"/>
    </location>
</feature>
<evidence type="ECO:0000256" key="5">
    <source>
        <dbReference type="ARBA" id="ARBA00022679"/>
    </source>
</evidence>
<feature type="domain" description="SWEET-like" evidence="11">
    <location>
        <begin position="310"/>
        <end position="431"/>
    </location>
</feature>
<evidence type="ECO:0000256" key="6">
    <source>
        <dbReference type="ARBA" id="ARBA00022692"/>
    </source>
</evidence>
<dbReference type="GO" id="GO:0061630">
    <property type="term" value="F:ubiquitin protein ligase activity"/>
    <property type="evidence" value="ECO:0007669"/>
    <property type="project" value="UniProtKB-EC"/>
</dbReference>
<dbReference type="InterPro" id="IPR021319">
    <property type="entry name" value="DUF2921"/>
</dbReference>
<comment type="catalytic activity">
    <reaction evidence="1">
        <text>S-ubiquitinyl-[E2 ubiquitin-conjugating enzyme]-L-cysteine + [acceptor protein]-L-lysine = [E2 ubiquitin-conjugating enzyme]-L-cysteine + N(6)-ubiquitinyl-[acceptor protein]-L-lysine.</text>
        <dbReference type="EC" id="2.3.2.27"/>
    </reaction>
</comment>
<dbReference type="PANTHER" id="PTHR33389:SF4">
    <property type="entry name" value="PII, URIDYLYLTRANSFERASE (DUF2921)"/>
    <property type="match status" value="1"/>
</dbReference>
<keyword evidence="6 10" id="KW-0812">Transmembrane</keyword>
<dbReference type="EMBL" id="JBAMMX010000028">
    <property type="protein sequence ID" value="KAK6912140.1"/>
    <property type="molecule type" value="Genomic_DNA"/>
</dbReference>
<feature type="transmembrane region" description="Helical" evidence="10">
    <location>
        <begin position="403"/>
        <end position="420"/>
    </location>
</feature>
<dbReference type="InterPro" id="IPR057425">
    <property type="entry name" value="DUF2921_N"/>
</dbReference>
<dbReference type="EC" id="2.3.2.27" evidence="4"/>
<dbReference type="Pfam" id="PF11145">
    <property type="entry name" value="DUF2921"/>
    <property type="match status" value="1"/>
</dbReference>
<feature type="transmembrane region" description="Helical" evidence="10">
    <location>
        <begin position="350"/>
        <end position="370"/>
    </location>
</feature>
<evidence type="ECO:0000256" key="9">
    <source>
        <dbReference type="ARBA" id="ARBA00023136"/>
    </source>
</evidence>
<dbReference type="Pfam" id="PF25333">
    <property type="entry name" value="DUF2921_N"/>
    <property type="match status" value="1"/>
</dbReference>
<protein>
    <recommendedName>
        <fullName evidence="4">RING-type E3 ubiquitin transferase</fullName>
        <ecNumber evidence="4">2.3.2.27</ecNumber>
    </recommendedName>
</protein>
<evidence type="ECO:0000313" key="14">
    <source>
        <dbReference type="Proteomes" id="UP001370490"/>
    </source>
</evidence>
<evidence type="ECO:0000256" key="1">
    <source>
        <dbReference type="ARBA" id="ARBA00000900"/>
    </source>
</evidence>
<evidence type="ECO:0000259" key="12">
    <source>
        <dbReference type="Pfam" id="PF25333"/>
    </source>
</evidence>
<gene>
    <name evidence="13" type="ORF">RJ641_024233</name>
</gene>
<sequence length="511" mass="57778">MAIDGSFDGRPFDRGPRFEMWPGHSKLSVAFQDTEIKATDGGFKDVRLLIQDVRCEHAPVQENAYFAKVLQPMELSHRFSASHLSYRYSKIASAGTVLEKNEPFNFGTLIKTSLLKFPKLEDVDTLQSSLYLLAEDLTLHVAAVPDPYPNVLPPRTDVQLEILSIGPLFGPYLLKGESTSGDGTPYNAKAEYTEKQLLLNVSAQLTLSRKSYSNFSMLFLEGLYDPRAGQMYLIGCRDARASWAILFESMDLENGLDCLVEVVVSYPPTTVRWLVNPTAKISIASQRTEDDPLHFSTVKLQTLPILYRRQREDILSRRGVEGILRILTLTLALICILTQLFYIRGDAESVPFISLVMLGVQAIGYGIPLVTDAEALFKKMSSESYQTQSYDLQRNHWLQLMDYSVKLLVLLCFLVTLRLLQKVWKSRIRLLTRAPLEPHRVPNDKQQKWNYEELRQTLALGRHKLLPVGSKVYERLPSLPEAELVSGVNEDVSHHKDLFVQAEGAESIVKV</sequence>
<keyword evidence="9 10" id="KW-0472">Membrane</keyword>
<keyword evidence="5" id="KW-0808">Transferase</keyword>
<dbReference type="PANTHER" id="PTHR33389">
    <property type="entry name" value="FAMILY PROTEIN, PUTATIVE (DUF2921)-RELATED"/>
    <property type="match status" value="1"/>
</dbReference>
<accession>A0AAN8UB73</accession>
<proteinExistence type="predicted"/>
<keyword evidence="8 10" id="KW-1133">Transmembrane helix</keyword>
<evidence type="ECO:0000256" key="4">
    <source>
        <dbReference type="ARBA" id="ARBA00012483"/>
    </source>
</evidence>
<keyword evidence="7" id="KW-0833">Ubl conjugation pathway</keyword>
<comment type="subcellular location">
    <subcellularLocation>
        <location evidence="2">Endomembrane system</location>
        <topology evidence="2">Multi-pass membrane protein</topology>
    </subcellularLocation>
</comment>
<name>A0AAN8UB73_9MAGN</name>
<evidence type="ECO:0000256" key="3">
    <source>
        <dbReference type="ARBA" id="ARBA00004906"/>
    </source>
</evidence>
<evidence type="ECO:0000256" key="7">
    <source>
        <dbReference type="ARBA" id="ARBA00022786"/>
    </source>
</evidence>
<keyword evidence="14" id="KW-1185">Reference proteome</keyword>
<dbReference type="GO" id="GO:0012505">
    <property type="term" value="C:endomembrane system"/>
    <property type="evidence" value="ECO:0007669"/>
    <property type="project" value="UniProtKB-SubCell"/>
</dbReference>
<feature type="transmembrane region" description="Helical" evidence="10">
    <location>
        <begin position="322"/>
        <end position="343"/>
    </location>
</feature>
<reference evidence="13 14" key="1">
    <citation type="submission" date="2023-12" db="EMBL/GenBank/DDBJ databases">
        <title>A high-quality genome assembly for Dillenia turbinata (Dilleniales).</title>
        <authorList>
            <person name="Chanderbali A."/>
        </authorList>
    </citation>
    <scope>NUCLEOTIDE SEQUENCE [LARGE SCALE GENOMIC DNA]</scope>
    <source>
        <strain evidence="13">LSX21</strain>
        <tissue evidence="13">Leaf</tissue>
    </source>
</reference>
<evidence type="ECO:0000259" key="11">
    <source>
        <dbReference type="Pfam" id="PF11145"/>
    </source>
</evidence>
<comment type="caution">
    <text evidence="13">The sequence shown here is derived from an EMBL/GenBank/DDBJ whole genome shotgun (WGS) entry which is preliminary data.</text>
</comment>
<organism evidence="13 14">
    <name type="scientific">Dillenia turbinata</name>
    <dbReference type="NCBI Taxonomy" id="194707"/>
    <lineage>
        <taxon>Eukaryota</taxon>
        <taxon>Viridiplantae</taxon>
        <taxon>Streptophyta</taxon>
        <taxon>Embryophyta</taxon>
        <taxon>Tracheophyta</taxon>
        <taxon>Spermatophyta</taxon>
        <taxon>Magnoliopsida</taxon>
        <taxon>eudicotyledons</taxon>
        <taxon>Gunneridae</taxon>
        <taxon>Pentapetalae</taxon>
        <taxon>Dilleniales</taxon>
        <taxon>Dilleniaceae</taxon>
        <taxon>Dillenia</taxon>
    </lineage>
</organism>
<evidence type="ECO:0000256" key="2">
    <source>
        <dbReference type="ARBA" id="ARBA00004127"/>
    </source>
</evidence>